<feature type="domain" description="J" evidence="2">
    <location>
        <begin position="93"/>
        <end position="158"/>
    </location>
</feature>
<dbReference type="Gene3D" id="1.10.287.110">
    <property type="entry name" value="DnaJ domain"/>
    <property type="match status" value="1"/>
</dbReference>
<dbReference type="InterPro" id="IPR001623">
    <property type="entry name" value="DnaJ_domain"/>
</dbReference>
<keyword evidence="1" id="KW-0472">Membrane</keyword>
<reference evidence="3" key="1">
    <citation type="submission" date="2009-05" db="EMBL/GenBank/DDBJ databases">
        <title>The evolution of amastin surface glycoproteins in trypanosomatid parasites.</title>
        <authorList>
            <person name="Jackson A.P."/>
        </authorList>
    </citation>
    <scope>NUCLEOTIDE SEQUENCE</scope>
    <source>
        <strain evidence="3">ATCC 30255</strain>
    </source>
</reference>
<name>C6K3P8_9TRYP</name>
<proteinExistence type="predicted"/>
<keyword evidence="1" id="KW-0812">Transmembrane</keyword>
<dbReference type="PROSITE" id="PS50076">
    <property type="entry name" value="DNAJ_2"/>
    <property type="match status" value="1"/>
</dbReference>
<protein>
    <recommendedName>
        <fullName evidence="2">J domain-containing protein</fullName>
    </recommendedName>
</protein>
<feature type="transmembrane region" description="Helical" evidence="1">
    <location>
        <begin position="202"/>
        <end position="221"/>
    </location>
</feature>
<dbReference type="InterPro" id="IPR036869">
    <property type="entry name" value="J_dom_sf"/>
</dbReference>
<accession>C6K3P8</accession>
<feature type="transmembrane region" description="Helical" evidence="1">
    <location>
        <begin position="233"/>
        <end position="259"/>
    </location>
</feature>
<evidence type="ECO:0000313" key="3">
    <source>
        <dbReference type="EMBL" id="ACS87837.1"/>
    </source>
</evidence>
<organism evidence="3">
    <name type="scientific">Angomonas deanei</name>
    <dbReference type="NCBI Taxonomy" id="59799"/>
    <lineage>
        <taxon>Eukaryota</taxon>
        <taxon>Discoba</taxon>
        <taxon>Euglenozoa</taxon>
        <taxon>Kinetoplastea</taxon>
        <taxon>Metakinetoplastina</taxon>
        <taxon>Trypanosomatida</taxon>
        <taxon>Trypanosomatidae</taxon>
        <taxon>Strigomonadinae</taxon>
        <taxon>Angomonas</taxon>
    </lineage>
</organism>
<dbReference type="EMBL" id="GQ153664">
    <property type="protein sequence ID" value="ACS87837.1"/>
    <property type="molecule type" value="Genomic_DNA"/>
</dbReference>
<sequence length="380" mass="41042">MLRKLINTAGSRSASTAAAVAIVCGCRGMAHHYTTTRQTAPLLHAACVAGCSSPTALFHARRTAATSAQQEASDNAALTDAEIIAAADWKSPQYEERLGFRGGDAITEERLKRHYYVLAKHFHPDTAGDAAAGDGAKVSPDAFHNVKEAYDAINATLKDGGQWSGGGDASYGGSDGGGPGVNGFGGGFNYSDEARRRSQMRILGETMMLFVAMTVLLIFVVGRHNKSRMQSRYLWHLVFIFFMIQLFPRLLAAAILFAAHSMYLLDNTTLKEQAAVSLIVERREKECTVKLEGIKPEAVPNVVVQVTTSAAARPLSQPSGVELKEGTQETLEVSSTLTFDKGVLEILLPVPLDHRAVYHVRAVDEQRKLVLVDRTVSVVA</sequence>
<dbReference type="SMART" id="SM00271">
    <property type="entry name" value="DnaJ"/>
    <property type="match status" value="1"/>
</dbReference>
<gene>
    <name evidence="3" type="ORF">CDFL6B12_10</name>
</gene>
<dbReference type="SUPFAM" id="SSF46565">
    <property type="entry name" value="Chaperone J-domain"/>
    <property type="match status" value="1"/>
</dbReference>
<keyword evidence="1" id="KW-1133">Transmembrane helix</keyword>
<evidence type="ECO:0000256" key="1">
    <source>
        <dbReference type="SAM" id="Phobius"/>
    </source>
</evidence>
<evidence type="ECO:0000259" key="2">
    <source>
        <dbReference type="PROSITE" id="PS50076"/>
    </source>
</evidence>
<dbReference type="AlphaFoldDB" id="C6K3P8"/>
<dbReference type="PROSITE" id="PS51257">
    <property type="entry name" value="PROKAR_LIPOPROTEIN"/>
    <property type="match status" value="1"/>
</dbReference>